<dbReference type="PROSITE" id="PS50110">
    <property type="entry name" value="RESPONSE_REGULATORY"/>
    <property type="match status" value="1"/>
</dbReference>
<reference evidence="4" key="1">
    <citation type="submission" date="2022-03" db="EMBL/GenBank/DDBJ databases">
        <title>Genome Identification and Characterization of new species Bdellovibrio reynosense LBG001 sp. nov. from a Mexico soil sample.</title>
        <authorList>
            <person name="Camilli A."/>
            <person name="Ajao Y."/>
            <person name="Guo X."/>
        </authorList>
    </citation>
    <scope>NUCLEOTIDE SEQUENCE</scope>
    <source>
        <strain evidence="4">LBG001</strain>
    </source>
</reference>
<keyword evidence="1 2" id="KW-0597">Phosphoprotein</keyword>
<feature type="domain" description="Response regulatory" evidence="3">
    <location>
        <begin position="4"/>
        <end position="126"/>
    </location>
</feature>
<dbReference type="RefSeq" id="WP_243535909.1">
    <property type="nucleotide sequence ID" value="NZ_CP093442.1"/>
</dbReference>
<name>A0ABY4C5F6_9BACT</name>
<protein>
    <submittedName>
        <fullName evidence="4">Response regulator</fullName>
    </submittedName>
</protein>
<dbReference type="InterPro" id="IPR011006">
    <property type="entry name" value="CheY-like_superfamily"/>
</dbReference>
<dbReference type="Pfam" id="PF00072">
    <property type="entry name" value="Response_reg"/>
    <property type="match status" value="1"/>
</dbReference>
<dbReference type="InterPro" id="IPR001789">
    <property type="entry name" value="Sig_transdc_resp-reg_receiver"/>
</dbReference>
<organism evidence="4 5">
    <name type="scientific">Bdellovibrio reynosensis</name>
    <dbReference type="NCBI Taxonomy" id="2835041"/>
    <lineage>
        <taxon>Bacteria</taxon>
        <taxon>Pseudomonadati</taxon>
        <taxon>Bdellovibrionota</taxon>
        <taxon>Bdellovibrionia</taxon>
        <taxon>Bdellovibrionales</taxon>
        <taxon>Pseudobdellovibrionaceae</taxon>
        <taxon>Bdellovibrio</taxon>
    </lineage>
</organism>
<evidence type="ECO:0000313" key="5">
    <source>
        <dbReference type="Proteomes" id="UP000830116"/>
    </source>
</evidence>
<accession>A0ABY4C5F6</accession>
<keyword evidence="5" id="KW-1185">Reference proteome</keyword>
<dbReference type="Proteomes" id="UP000830116">
    <property type="component" value="Chromosome"/>
</dbReference>
<feature type="modified residue" description="4-aspartylphosphate" evidence="2">
    <location>
        <position position="59"/>
    </location>
</feature>
<evidence type="ECO:0000259" key="3">
    <source>
        <dbReference type="PROSITE" id="PS50110"/>
    </source>
</evidence>
<evidence type="ECO:0000313" key="4">
    <source>
        <dbReference type="EMBL" id="UOF00188.1"/>
    </source>
</evidence>
<dbReference type="EMBL" id="CP093442">
    <property type="protein sequence ID" value="UOF00188.1"/>
    <property type="molecule type" value="Genomic_DNA"/>
</dbReference>
<dbReference type="Gene3D" id="3.40.50.2300">
    <property type="match status" value="1"/>
</dbReference>
<proteinExistence type="predicted"/>
<dbReference type="SMART" id="SM00448">
    <property type="entry name" value="REC"/>
    <property type="match status" value="1"/>
</dbReference>
<dbReference type="InterPro" id="IPR050595">
    <property type="entry name" value="Bact_response_regulator"/>
</dbReference>
<evidence type="ECO:0000256" key="1">
    <source>
        <dbReference type="ARBA" id="ARBA00022553"/>
    </source>
</evidence>
<gene>
    <name evidence="4" type="ORF">MNR06_10790</name>
</gene>
<dbReference type="PANTHER" id="PTHR44591:SF25">
    <property type="entry name" value="CHEMOTAXIS TWO-COMPONENT RESPONSE REGULATOR"/>
    <property type="match status" value="1"/>
</dbReference>
<dbReference type="PANTHER" id="PTHR44591">
    <property type="entry name" value="STRESS RESPONSE REGULATOR PROTEIN 1"/>
    <property type="match status" value="1"/>
</dbReference>
<dbReference type="SUPFAM" id="SSF52172">
    <property type="entry name" value="CheY-like"/>
    <property type="match status" value="1"/>
</dbReference>
<evidence type="ECO:0000256" key="2">
    <source>
        <dbReference type="PROSITE-ProRule" id="PRU00169"/>
    </source>
</evidence>
<sequence length="136" mass="14759">MELKILVVDDMRSMRKIVMKALTELGSFQVSEAENGALAWELVQKAIAEGKPYNLIVSDWNMPVMKGIDLLKHVRSTPTIAKTPFYLVTAETEASQVKEAVVLGVSGYVTKPFTPAGLKEKLSKAIAQATPALKAG</sequence>